<reference evidence="6 7" key="1">
    <citation type="submission" date="2018-12" db="EMBL/GenBank/DDBJ databases">
        <title>A novel vanA-carrying plasmid in a clinical isolate of Enterococcus avium.</title>
        <authorList>
            <person name="Bernasconi O.J."/>
            <person name="Luzzaro F."/>
            <person name="Endimiani A."/>
        </authorList>
    </citation>
    <scope>NUCLEOTIDE SEQUENCE [LARGE SCALE GENOMIC DNA]</scope>
    <source>
        <strain evidence="6 7">LC0559/18</strain>
    </source>
</reference>
<dbReference type="PANTHER" id="PTHR30126">
    <property type="entry name" value="HTH-TYPE TRANSCRIPTIONAL REGULATOR"/>
    <property type="match status" value="1"/>
</dbReference>
<accession>A0A2N8PTR7</accession>
<dbReference type="GeneID" id="69570172"/>
<dbReference type="SUPFAM" id="SSF53850">
    <property type="entry name" value="Periplasmic binding protein-like II"/>
    <property type="match status" value="1"/>
</dbReference>
<dbReference type="AlphaFoldDB" id="A0A2N8PTR7"/>
<evidence type="ECO:0000256" key="2">
    <source>
        <dbReference type="ARBA" id="ARBA00023015"/>
    </source>
</evidence>
<dbReference type="Pfam" id="PF03466">
    <property type="entry name" value="LysR_substrate"/>
    <property type="match status" value="1"/>
</dbReference>
<dbReference type="Gene3D" id="1.10.10.10">
    <property type="entry name" value="Winged helix-like DNA-binding domain superfamily/Winged helix DNA-binding domain"/>
    <property type="match status" value="1"/>
</dbReference>
<dbReference type="PANTHER" id="PTHR30126:SF40">
    <property type="entry name" value="HTH-TYPE TRANSCRIPTIONAL REGULATOR GLTR"/>
    <property type="match status" value="1"/>
</dbReference>
<name>A0A2N8PTR7_ENTAV</name>
<dbReference type="Pfam" id="PF00126">
    <property type="entry name" value="HTH_1"/>
    <property type="match status" value="1"/>
</dbReference>
<keyword evidence="4" id="KW-0804">Transcription</keyword>
<dbReference type="CDD" id="cd05466">
    <property type="entry name" value="PBP2_LTTR_substrate"/>
    <property type="match status" value="1"/>
</dbReference>
<dbReference type="Gene3D" id="3.40.190.10">
    <property type="entry name" value="Periplasmic binding protein-like II"/>
    <property type="match status" value="2"/>
</dbReference>
<comment type="similarity">
    <text evidence="1">Belongs to the LysR transcriptional regulatory family.</text>
</comment>
<dbReference type="PRINTS" id="PR00039">
    <property type="entry name" value="HTHLYSR"/>
</dbReference>
<organism evidence="6 7">
    <name type="scientific">Enterococcus avium</name>
    <name type="common">Streptococcus avium</name>
    <dbReference type="NCBI Taxonomy" id="33945"/>
    <lineage>
        <taxon>Bacteria</taxon>
        <taxon>Bacillati</taxon>
        <taxon>Bacillota</taxon>
        <taxon>Bacilli</taxon>
        <taxon>Lactobacillales</taxon>
        <taxon>Enterococcaceae</taxon>
        <taxon>Enterococcus</taxon>
    </lineage>
</organism>
<dbReference type="FunFam" id="1.10.10.10:FF:000001">
    <property type="entry name" value="LysR family transcriptional regulator"/>
    <property type="match status" value="1"/>
</dbReference>
<dbReference type="PROSITE" id="PS50931">
    <property type="entry name" value="HTH_LYSR"/>
    <property type="match status" value="1"/>
</dbReference>
<protein>
    <submittedName>
        <fullName evidence="6">LysR family transcriptional regulator</fullName>
    </submittedName>
</protein>
<evidence type="ECO:0000256" key="4">
    <source>
        <dbReference type="ARBA" id="ARBA00023163"/>
    </source>
</evidence>
<gene>
    <name evidence="6" type="ORF">EK398_18650</name>
</gene>
<dbReference type="InterPro" id="IPR000847">
    <property type="entry name" value="LysR_HTH_N"/>
</dbReference>
<comment type="caution">
    <text evidence="6">The sequence shown here is derived from an EMBL/GenBank/DDBJ whole genome shotgun (WGS) entry which is preliminary data.</text>
</comment>
<evidence type="ECO:0000313" key="6">
    <source>
        <dbReference type="EMBL" id="RVU92538.1"/>
    </source>
</evidence>
<keyword evidence="2" id="KW-0805">Transcription regulation</keyword>
<feature type="domain" description="HTH lysR-type" evidence="5">
    <location>
        <begin position="1"/>
        <end position="58"/>
    </location>
</feature>
<dbReference type="Proteomes" id="UP000288388">
    <property type="component" value="Unassembled WGS sequence"/>
</dbReference>
<dbReference type="GO" id="GO:0000976">
    <property type="term" value="F:transcription cis-regulatory region binding"/>
    <property type="evidence" value="ECO:0007669"/>
    <property type="project" value="TreeGrafter"/>
</dbReference>
<sequence>MEFRTLQTFQVVAEELNFTKAAIKLNYSQPTVTKHIRSLEEHLGTILLEKRRGKYVLTYAGEQLYKRAINILREVNLIEGIPSEYGKNYLIQLQGHDYYCFRYFLPAIRQISKKNPTLSFQLHGSSNEETISQLLKNEIDIGIISGNIASSDLNYETIDFESVVLCINTKYYRSNFQLEDYFERYPIVVDQSEYYNYHNSFKQSLNTPQIIDSTSDEVVQEAVLNNSMLGIVRAGRIRHLIDSKQISIIKELSTNEPVNVVINKASSNHESIQNLYSLICQQSQAHSKTAKVQWI</sequence>
<dbReference type="InterPro" id="IPR036388">
    <property type="entry name" value="WH-like_DNA-bd_sf"/>
</dbReference>
<evidence type="ECO:0000313" key="7">
    <source>
        <dbReference type="Proteomes" id="UP000288388"/>
    </source>
</evidence>
<keyword evidence="3" id="KW-0238">DNA-binding</keyword>
<evidence type="ECO:0000256" key="1">
    <source>
        <dbReference type="ARBA" id="ARBA00009437"/>
    </source>
</evidence>
<dbReference type="GO" id="GO:0003700">
    <property type="term" value="F:DNA-binding transcription factor activity"/>
    <property type="evidence" value="ECO:0007669"/>
    <property type="project" value="InterPro"/>
</dbReference>
<evidence type="ECO:0000259" key="5">
    <source>
        <dbReference type="PROSITE" id="PS50931"/>
    </source>
</evidence>
<proteinExistence type="inferred from homology"/>
<dbReference type="InterPro" id="IPR005119">
    <property type="entry name" value="LysR_subst-bd"/>
</dbReference>
<dbReference type="EMBL" id="RYZS01000002">
    <property type="protein sequence ID" value="RVU92538.1"/>
    <property type="molecule type" value="Genomic_DNA"/>
</dbReference>
<dbReference type="InterPro" id="IPR036390">
    <property type="entry name" value="WH_DNA-bd_sf"/>
</dbReference>
<dbReference type="SUPFAM" id="SSF46785">
    <property type="entry name" value="Winged helix' DNA-binding domain"/>
    <property type="match status" value="1"/>
</dbReference>
<dbReference type="RefSeq" id="WP_102866192.1">
    <property type="nucleotide sequence ID" value="NZ_JARPWO010000014.1"/>
</dbReference>
<evidence type="ECO:0000256" key="3">
    <source>
        <dbReference type="ARBA" id="ARBA00023125"/>
    </source>
</evidence>